<proteinExistence type="predicted"/>
<reference evidence="1 2" key="1">
    <citation type="submission" date="2020-03" db="EMBL/GenBank/DDBJ databases">
        <authorList>
            <person name="Zhu W."/>
        </authorList>
    </citation>
    <scope>NUCLEOTIDE SEQUENCE [LARGE SCALE GENOMIC DNA]</scope>
    <source>
        <strain evidence="1 2">323-1</strain>
    </source>
</reference>
<dbReference type="EMBL" id="CP049801">
    <property type="protein sequence ID" value="QIO05605.1"/>
    <property type="molecule type" value="Genomic_DNA"/>
</dbReference>
<evidence type="ECO:0000313" key="2">
    <source>
        <dbReference type="Proteomes" id="UP000502297"/>
    </source>
</evidence>
<keyword evidence="2" id="KW-1185">Reference proteome</keyword>
<dbReference type="KEGG" id="asha:G8E00_06380"/>
<dbReference type="RefSeq" id="WP_166011358.1">
    <property type="nucleotide sequence ID" value="NZ_CP049801.1"/>
</dbReference>
<accession>A0A6G8RUN9</accession>
<evidence type="ECO:0008006" key="3">
    <source>
        <dbReference type="Google" id="ProtNLM"/>
    </source>
</evidence>
<dbReference type="AlphaFoldDB" id="A0A6G8RUN9"/>
<name>A0A6G8RUN9_9GAMM</name>
<organism evidence="1 2">
    <name type="scientific">Acinetobacter shaoyimingii</name>
    <dbReference type="NCBI Taxonomy" id="2715164"/>
    <lineage>
        <taxon>Bacteria</taxon>
        <taxon>Pseudomonadati</taxon>
        <taxon>Pseudomonadota</taxon>
        <taxon>Gammaproteobacteria</taxon>
        <taxon>Moraxellales</taxon>
        <taxon>Moraxellaceae</taxon>
        <taxon>Acinetobacter</taxon>
    </lineage>
</organism>
<gene>
    <name evidence="1" type="ORF">G8E00_06380</name>
</gene>
<dbReference type="Proteomes" id="UP000502297">
    <property type="component" value="Chromosome"/>
</dbReference>
<evidence type="ECO:0000313" key="1">
    <source>
        <dbReference type="EMBL" id="QIO05605.1"/>
    </source>
</evidence>
<protein>
    <recommendedName>
        <fullName evidence="3">Lipoprotein</fullName>
    </recommendedName>
</protein>
<sequence length="224" mass="24716">MQKKIGVILVVSFLTGCATPVYNYQAQSKQMSKPPIGSINTAYVGDKMLEQGVFTDREVLRVDSPTKVNMFYSLTPGNYLKTGQSNQGIFYSAFNQIENGGNVQKNPLADPIKALMLSADGKLCVVSVLNAKNCTNQHQAKTSVVGVASDNSFQQTLIYSGKVGQKINIGYREFSSNLARPAFNNDVEYDLNDSFEIGYKGALLEILDANNQKITYRVIRNFNK</sequence>
<dbReference type="PROSITE" id="PS51257">
    <property type="entry name" value="PROKAR_LIPOPROTEIN"/>
    <property type="match status" value="1"/>
</dbReference>